<feature type="region of interest" description="Disordered" evidence="1">
    <location>
        <begin position="1"/>
        <end position="64"/>
    </location>
</feature>
<name>A0ABX8BPF5_9ACTN</name>
<reference evidence="2 3" key="1">
    <citation type="submission" date="2021-05" db="EMBL/GenBank/DDBJ databases">
        <title>Direct Submission.</title>
        <authorList>
            <person name="Li K."/>
            <person name="Gao J."/>
        </authorList>
    </citation>
    <scope>NUCLEOTIDE SEQUENCE [LARGE SCALE GENOMIC DNA]</scope>
    <source>
        <strain evidence="2 3">Mg02</strain>
    </source>
</reference>
<protein>
    <submittedName>
        <fullName evidence="2">Uncharacterized protein</fullName>
    </submittedName>
</protein>
<feature type="region of interest" description="Disordered" evidence="1">
    <location>
        <begin position="169"/>
        <end position="192"/>
    </location>
</feature>
<evidence type="ECO:0000313" key="2">
    <source>
        <dbReference type="EMBL" id="QUX24124.1"/>
    </source>
</evidence>
<gene>
    <name evidence="2" type="ORF">KGD84_07380</name>
</gene>
<organism evidence="2 3">
    <name type="scientific">Nocardiopsis changdeensis</name>
    <dbReference type="NCBI Taxonomy" id="2831969"/>
    <lineage>
        <taxon>Bacteria</taxon>
        <taxon>Bacillati</taxon>
        <taxon>Actinomycetota</taxon>
        <taxon>Actinomycetes</taxon>
        <taxon>Streptosporangiales</taxon>
        <taxon>Nocardiopsidaceae</taxon>
        <taxon>Nocardiopsis</taxon>
    </lineage>
</organism>
<evidence type="ECO:0000313" key="3">
    <source>
        <dbReference type="Proteomes" id="UP000676079"/>
    </source>
</evidence>
<accession>A0ABX8BPF5</accession>
<dbReference type="RefSeq" id="WP_220559518.1">
    <property type="nucleotide sequence ID" value="NZ_CP074133.1"/>
</dbReference>
<dbReference type="EMBL" id="CP074133">
    <property type="protein sequence ID" value="QUX24124.1"/>
    <property type="molecule type" value="Genomic_DNA"/>
</dbReference>
<keyword evidence="3" id="KW-1185">Reference proteome</keyword>
<proteinExistence type="predicted"/>
<dbReference type="Proteomes" id="UP000676079">
    <property type="component" value="Chromosome"/>
</dbReference>
<evidence type="ECO:0000256" key="1">
    <source>
        <dbReference type="SAM" id="MobiDB-lite"/>
    </source>
</evidence>
<sequence length="192" mass="21389">MNFIPVPPVSIPRGHQQATKKHKDNRQHEISQHLTLPTYQRHQENRGNKSFTRGPENRLPFSKEGRNFGEIQTTHTSISTDLQTGTSFKRTGGRVRRLSDQAREEDLADQPVIAVEPGGQTQSGRGTGLRRSRDVGRIGQTVLSEIHDEWQVSDRCYFSEASMIELLGEDAHYPSSQQGPNEIKSGSGAATS</sequence>
<feature type="compositionally biased region" description="Pro residues" evidence="1">
    <location>
        <begin position="1"/>
        <end position="10"/>
    </location>
</feature>